<feature type="domain" description="C2" evidence="3">
    <location>
        <begin position="128"/>
        <end position="250"/>
    </location>
</feature>
<dbReference type="EMBL" id="BMAV01018372">
    <property type="protein sequence ID" value="GFY70687.1"/>
    <property type="molecule type" value="Genomic_DNA"/>
</dbReference>
<proteinExistence type="inferred from homology"/>
<dbReference type="CDD" id="cd00030">
    <property type="entry name" value="C2"/>
    <property type="match status" value="1"/>
</dbReference>
<evidence type="ECO:0000313" key="4">
    <source>
        <dbReference type="EMBL" id="GFY70687.1"/>
    </source>
</evidence>
<reference evidence="4" key="1">
    <citation type="submission" date="2020-08" db="EMBL/GenBank/DDBJ databases">
        <title>Multicomponent nature underlies the extraordinary mechanical properties of spider dragline silk.</title>
        <authorList>
            <person name="Kono N."/>
            <person name="Nakamura H."/>
            <person name="Mori M."/>
            <person name="Yoshida Y."/>
            <person name="Ohtoshi R."/>
            <person name="Malay A.D."/>
            <person name="Moran D.A.P."/>
            <person name="Tomita M."/>
            <person name="Numata K."/>
            <person name="Arakawa K."/>
        </authorList>
    </citation>
    <scope>NUCLEOTIDE SEQUENCE</scope>
</reference>
<dbReference type="Gene3D" id="2.60.40.150">
    <property type="entry name" value="C2 domain"/>
    <property type="match status" value="1"/>
</dbReference>
<dbReference type="Proteomes" id="UP000886998">
    <property type="component" value="Unassembled WGS sequence"/>
</dbReference>
<comment type="caution">
    <text evidence="4">The sequence shown here is derived from an EMBL/GenBank/DDBJ whole genome shotgun (WGS) entry which is preliminary data.</text>
</comment>
<dbReference type="Pfam" id="PF00168">
    <property type="entry name" value="C2"/>
    <property type="match status" value="1"/>
</dbReference>
<comment type="similarity">
    <text evidence="1">Belongs to the unc-13 family.</text>
</comment>
<dbReference type="InterPro" id="IPR035892">
    <property type="entry name" value="C2_domain_sf"/>
</dbReference>
<dbReference type="InterPro" id="IPR000008">
    <property type="entry name" value="C2_dom"/>
</dbReference>
<name>A0A8X7CNV1_9ARAC</name>
<dbReference type="OrthoDB" id="6420225at2759"/>
<sequence length="891" mass="102556">MATLVIENKSASGTSATFTDNRFVENEVTQEESQASLNSENRKGLKFGKIKSETMTQNNASVEEINENFLNLHPGELTELLANPIPYETSVILYIMSAYTINNFKLSAGPKSCSFSELYKYVDEIIPLKGDVKSDCFEKADCLQSPDFVLDVKIIDAPNLKSKKLSKSSRLFCKLWMDNNPKSIKITKTVYLKDNPVWNAHYRLDANNLKGNALFIEILGNNGPDGRDKTNFEDSPETARECREKQDGILIGRGEVKIADVNCEGIDTYVPIKSLKTGRIKGHLHVTLKIGVSQHYGGICALKRHLLLIRICLENSLKNNNDDQITKWEQVVSSVASTLIFLHGTVESIPICEDRISWFIMFNEVARRNCKISFQFLYDLLFGCEKNISHLSRTHYKIERSLKEMYRMETIVLNKRCIHFIGSLRTFDLGENKNHRHEFEHSLKIIQVSSQLLRLQSDPVGIFKFVIPQFLRIIMKQIPEDPKSKAKYLIKLIEKLKGFLNTADSIFGRVYPELLYTSIVHEDLDIFLNEILKSSISEIIFCLLNSKDEDDELREDSLRLFGESKNLIFYISKSMKDQTFEKKFQYLCDWFSTEVIENWFEWSKDSAIRKIKMALCFDDMIGISTFDLGFRKEKISSSAKVVPDILNNCIIELWKMISSSQSSYCNTFFVNSLHECCIEYACKILKLNSSEMSSAGKYKDSKMRLYVVVNDLNYLSSFIDRTISDTIKTLPSIAPDSKVFLLDECQKVCAIICETHVLVAEKHIKKVAEAGNKLKQKLALKKYIDFMNKVLWKKADRYMTFDAFRIFSLEFWNRMLNTIQNNVKLYEMERNDAALTDSKRDRNKSKLIFNGLLEILKETKKLCSNADRVNQIQDLWSDELTELERTILSSA</sequence>
<dbReference type="AlphaFoldDB" id="A0A8X7CNV1"/>
<protein>
    <submittedName>
        <fullName evidence="4">C2 domain-containing protein</fullName>
    </submittedName>
</protein>
<accession>A0A8X7CNV1</accession>
<dbReference type="SMART" id="SM00239">
    <property type="entry name" value="C2"/>
    <property type="match status" value="1"/>
</dbReference>
<keyword evidence="2" id="KW-0268">Exocytosis</keyword>
<dbReference type="GO" id="GO:0099503">
    <property type="term" value="C:secretory vesicle"/>
    <property type="evidence" value="ECO:0007669"/>
    <property type="project" value="TreeGrafter"/>
</dbReference>
<dbReference type="GO" id="GO:0006887">
    <property type="term" value="P:exocytosis"/>
    <property type="evidence" value="ECO:0007669"/>
    <property type="project" value="UniProtKB-KW"/>
</dbReference>
<dbReference type="SUPFAM" id="SSF49562">
    <property type="entry name" value="C2 domain (Calcium/lipid-binding domain, CaLB)"/>
    <property type="match status" value="1"/>
</dbReference>
<organism evidence="4 5">
    <name type="scientific">Trichonephila inaurata madagascariensis</name>
    <dbReference type="NCBI Taxonomy" id="2747483"/>
    <lineage>
        <taxon>Eukaryota</taxon>
        <taxon>Metazoa</taxon>
        <taxon>Ecdysozoa</taxon>
        <taxon>Arthropoda</taxon>
        <taxon>Chelicerata</taxon>
        <taxon>Arachnida</taxon>
        <taxon>Araneae</taxon>
        <taxon>Araneomorphae</taxon>
        <taxon>Entelegynae</taxon>
        <taxon>Araneoidea</taxon>
        <taxon>Nephilidae</taxon>
        <taxon>Trichonephila</taxon>
        <taxon>Trichonephila inaurata</taxon>
    </lineage>
</organism>
<dbReference type="PROSITE" id="PS50004">
    <property type="entry name" value="C2"/>
    <property type="match status" value="1"/>
</dbReference>
<evidence type="ECO:0000256" key="2">
    <source>
        <dbReference type="ARBA" id="ARBA00022483"/>
    </source>
</evidence>
<evidence type="ECO:0000259" key="3">
    <source>
        <dbReference type="PROSITE" id="PS50004"/>
    </source>
</evidence>
<evidence type="ECO:0000313" key="5">
    <source>
        <dbReference type="Proteomes" id="UP000886998"/>
    </source>
</evidence>
<dbReference type="PANTHER" id="PTHR45999:SF4">
    <property type="entry name" value="UNC-13-4A, ISOFORM B"/>
    <property type="match status" value="1"/>
</dbReference>
<evidence type="ECO:0000256" key="1">
    <source>
        <dbReference type="ARBA" id="ARBA00005823"/>
    </source>
</evidence>
<dbReference type="PANTHER" id="PTHR45999">
    <property type="entry name" value="UNC-13-4A, ISOFORM B"/>
    <property type="match status" value="1"/>
</dbReference>
<gene>
    <name evidence="4" type="primary">AVEN_130044_1</name>
    <name evidence="4" type="ORF">TNIN_134541</name>
</gene>
<dbReference type="InterPro" id="IPR052095">
    <property type="entry name" value="UNC-13_domain"/>
</dbReference>
<keyword evidence="5" id="KW-1185">Reference proteome</keyword>